<dbReference type="OrthoDB" id="9807212at2"/>
<gene>
    <name evidence="2" type="ORF">BC008_31820</name>
    <name evidence="3" type="ORF">BC008_33305</name>
</gene>
<sequence length="327" mass="36901">MKILVTGSSGHLGEALVRTLHDANHEVVSLDIKPSPFTTVVGSIFDRECVRICMKGVGTVYHAATLHKPHVATHSMQEFVETNIHGTLVLLEEAAACGVASFVFTSTTSVFGNALRLPLGTPAVWVTEEVTPIPRNIYGVTKTAAEDLCHLFYRKRGLNCVVLRTSRFFPEEDDDRVQRQSYDDQNAKANEFLFRRVDLEDVVSAHLLASENASSIGFGKYIISATTPFLTEDLTELRTNAPRVLRKRVPEYEQIYQRYGWKMFQGIDRVYINSKARKDLKWEPKYNFTHVLSHLRKGTDPRSPLARVIDSKGYHSVIFDEGPYPVE</sequence>
<evidence type="ECO:0000313" key="2">
    <source>
        <dbReference type="EMBL" id="KST68057.1"/>
    </source>
</evidence>
<dbReference type="InterPro" id="IPR001509">
    <property type="entry name" value="Epimerase_deHydtase"/>
</dbReference>
<dbReference type="EMBL" id="LMTZ01000083">
    <property type="protein sequence ID" value="KST68057.1"/>
    <property type="molecule type" value="Genomic_DNA"/>
</dbReference>
<evidence type="ECO:0000259" key="1">
    <source>
        <dbReference type="Pfam" id="PF01370"/>
    </source>
</evidence>
<dbReference type="Gene3D" id="3.40.50.720">
    <property type="entry name" value="NAD(P)-binding Rossmann-like Domain"/>
    <property type="match status" value="1"/>
</dbReference>
<organism evidence="2 4">
    <name type="scientific">Mastigocoleus testarum BC008</name>
    <dbReference type="NCBI Taxonomy" id="371196"/>
    <lineage>
        <taxon>Bacteria</taxon>
        <taxon>Bacillati</taxon>
        <taxon>Cyanobacteriota</taxon>
        <taxon>Cyanophyceae</taxon>
        <taxon>Nostocales</taxon>
        <taxon>Hapalosiphonaceae</taxon>
        <taxon>Mastigocoleus</taxon>
    </lineage>
</organism>
<dbReference type="AlphaFoldDB" id="A0A0V7ZU33"/>
<dbReference type="PANTHER" id="PTHR43245:SF54">
    <property type="entry name" value="BLL0593 PROTEIN"/>
    <property type="match status" value="1"/>
</dbReference>
<reference evidence="2 4" key="1">
    <citation type="journal article" date="2015" name="Genome Announc.">
        <title>Draft Genome of the Euendolithic (true boring) Cyanobacterium Mastigocoleus testarum strain BC008.</title>
        <authorList>
            <person name="Guida B.S."/>
            <person name="Garcia-Pichel F."/>
        </authorList>
    </citation>
    <scope>NUCLEOTIDE SEQUENCE [LARGE SCALE GENOMIC DNA]</scope>
    <source>
        <strain evidence="2 4">BC008</strain>
    </source>
</reference>
<evidence type="ECO:0000313" key="4">
    <source>
        <dbReference type="Proteomes" id="UP000053372"/>
    </source>
</evidence>
<dbReference type="EMBL" id="LMTZ01000066">
    <property type="protein sequence ID" value="KST68432.1"/>
    <property type="molecule type" value="Genomic_DNA"/>
</dbReference>
<accession>A0A0V7ZU33</accession>
<evidence type="ECO:0000313" key="3">
    <source>
        <dbReference type="EMBL" id="KST68432.1"/>
    </source>
</evidence>
<feature type="domain" description="NAD-dependent epimerase/dehydratase" evidence="1">
    <location>
        <begin position="3"/>
        <end position="212"/>
    </location>
</feature>
<dbReference type="InterPro" id="IPR036291">
    <property type="entry name" value="NAD(P)-bd_dom_sf"/>
</dbReference>
<dbReference type="Pfam" id="PF01370">
    <property type="entry name" value="Epimerase"/>
    <property type="match status" value="1"/>
</dbReference>
<dbReference type="SUPFAM" id="SSF51735">
    <property type="entry name" value="NAD(P)-binding Rossmann-fold domains"/>
    <property type="match status" value="1"/>
</dbReference>
<dbReference type="CDD" id="cd08946">
    <property type="entry name" value="SDR_e"/>
    <property type="match status" value="1"/>
</dbReference>
<protein>
    <submittedName>
        <fullName evidence="2">NAD-dependent epimerase</fullName>
    </submittedName>
</protein>
<keyword evidence="4" id="KW-1185">Reference proteome</keyword>
<dbReference type="RefSeq" id="WP_027843315.1">
    <property type="nucleotide sequence ID" value="NZ_LMTZ01000066.1"/>
</dbReference>
<name>A0A0V7ZU33_9CYAN</name>
<proteinExistence type="predicted"/>
<comment type="caution">
    <text evidence="2">The sequence shown here is derived from an EMBL/GenBank/DDBJ whole genome shotgun (WGS) entry which is preliminary data.</text>
</comment>
<dbReference type="PANTHER" id="PTHR43245">
    <property type="entry name" value="BIFUNCTIONAL POLYMYXIN RESISTANCE PROTEIN ARNA"/>
    <property type="match status" value="1"/>
</dbReference>
<dbReference type="Proteomes" id="UP000053372">
    <property type="component" value="Unassembled WGS sequence"/>
</dbReference>
<dbReference type="InterPro" id="IPR050177">
    <property type="entry name" value="Lipid_A_modif_metabolic_enz"/>
</dbReference>